<organism evidence="1 2">
    <name type="scientific">Pseudomonas helleri</name>
    <dbReference type="NCBI Taxonomy" id="1608996"/>
    <lineage>
        <taxon>Bacteria</taxon>
        <taxon>Pseudomonadati</taxon>
        <taxon>Pseudomonadota</taxon>
        <taxon>Gammaproteobacteria</taxon>
        <taxon>Pseudomonadales</taxon>
        <taxon>Pseudomonadaceae</taxon>
        <taxon>Pseudomonas</taxon>
    </lineage>
</organism>
<accession>A0A7X2BHP2</accession>
<protein>
    <recommendedName>
        <fullName evidence="3">Dynamin family protein</fullName>
    </recommendedName>
</protein>
<reference evidence="1 2" key="1">
    <citation type="submission" date="2019-10" db="EMBL/GenBank/DDBJ databases">
        <title>Evaluation of single-gene subtyping targets for Pseudomonas.</title>
        <authorList>
            <person name="Reichler S.J."/>
            <person name="Orsi R.H."/>
            <person name="Wiedmann M."/>
            <person name="Martin N.H."/>
            <person name="Murphy S.I."/>
        </authorList>
    </citation>
    <scope>NUCLEOTIDE SEQUENCE [LARGE SCALE GENOMIC DNA]</scope>
    <source>
        <strain evidence="1 2">FSL R10-3257</strain>
    </source>
</reference>
<evidence type="ECO:0000313" key="1">
    <source>
        <dbReference type="EMBL" id="MQT46530.1"/>
    </source>
</evidence>
<evidence type="ECO:0008006" key="3">
    <source>
        <dbReference type="Google" id="ProtNLM"/>
    </source>
</evidence>
<dbReference type="EMBL" id="WIWJ01000009">
    <property type="protein sequence ID" value="MQT46530.1"/>
    <property type="molecule type" value="Genomic_DNA"/>
</dbReference>
<gene>
    <name evidence="1" type="ORF">GHO40_07280</name>
</gene>
<proteinExistence type="predicted"/>
<comment type="caution">
    <text evidence="1">The sequence shown here is derived from an EMBL/GenBank/DDBJ whole genome shotgun (WGS) entry which is preliminary data.</text>
</comment>
<dbReference type="SUPFAM" id="SSF52540">
    <property type="entry name" value="P-loop containing nucleoside triphosphate hydrolases"/>
    <property type="match status" value="1"/>
</dbReference>
<dbReference type="RefSeq" id="WP_044268641.1">
    <property type="nucleotide sequence ID" value="NZ_WIWJ01000009.1"/>
</dbReference>
<dbReference type="Proteomes" id="UP000441404">
    <property type="component" value="Unassembled WGS sequence"/>
</dbReference>
<evidence type="ECO:0000313" key="2">
    <source>
        <dbReference type="Proteomes" id="UP000441404"/>
    </source>
</evidence>
<dbReference type="InterPro" id="IPR027417">
    <property type="entry name" value="P-loop_NTPase"/>
</dbReference>
<sequence>MTPDLIKNLEHAVAGVLDVVAGLDSRSAHRATLKSVLRKLRITRELSSLYYICVAGSQSAGKTRLVRELYNLNGEHEWLVDNQGRGERVPVFILEKDCAAPYAVGVRYKPGPDGREEEALDKESFRRIISAYDVNDDYLFTKLYVPKQYFSAQSFGLVLLPGYEMLNRDNAEWQGLMRHTLIHSLGSVLVTDRTRIADNAQVKILADLKSRYFPDRKPVIAVTKTEALENQQIEDLTTTVADVFEVPGHEQDRIICTGVGDEDYRRKWTRNIMDIVGKYALSSAGSETVRIEELERIINDELDNVSAALREEAAGEGISEHLKERQVEKVRSAFRKASDHYRRRYAKELRNNMISYANHAIGIATDKYIKEEENLTAKLRQAGNFLTFQSGEHEQRFHKRIVDCWNGADDQGQSPLISDYRAITDMSRKELEIEPPAQGTPALTQQPLHNLIGHGTTREQIPDDKLLELRQDLRLLMGQNLKDEENLTPQLLQSEQLEEVLRQLPAMTMEYVRINQAIALRKPELLNKELANFDFNALRTEIETELPQAQKTFGPLLKSIAAIMAVDVAIDGQFDVLNTLTGGGAATGLGGTLSMAAAGAIAVGFIAYKTANQVQAYDAAKKGFIRESLMHFAESHIQKSLELYDDLMENLDDRMTRNLRLAYGLGGELTKHDSLTRNLHRMDVARTNVIKALDRG</sequence>
<dbReference type="AlphaFoldDB" id="A0A7X2BHP2"/>
<name>A0A7X2BHP2_9PSED</name>